<keyword evidence="9 19" id="KW-0547">Nucleotide-binding</keyword>
<dbReference type="GO" id="GO:0030246">
    <property type="term" value="F:carbohydrate binding"/>
    <property type="evidence" value="ECO:0007669"/>
    <property type="project" value="UniProtKB-KW"/>
</dbReference>
<dbReference type="PROSITE" id="PS50011">
    <property type="entry name" value="PROTEIN_KINASE_DOM"/>
    <property type="match status" value="1"/>
</dbReference>
<evidence type="ECO:0000256" key="7">
    <source>
        <dbReference type="ARBA" id="ARBA00022729"/>
    </source>
</evidence>
<keyword evidence="16" id="KW-0325">Glycoprotein</keyword>
<evidence type="ECO:0000256" key="15">
    <source>
        <dbReference type="ARBA" id="ARBA00023170"/>
    </source>
</evidence>
<dbReference type="Gene3D" id="1.10.510.10">
    <property type="entry name" value="Transferase(Phosphotransferase) domain 1"/>
    <property type="match status" value="1"/>
</dbReference>
<evidence type="ECO:0000256" key="22">
    <source>
        <dbReference type="SAM" id="SignalP"/>
    </source>
</evidence>
<dbReference type="GO" id="GO:0016020">
    <property type="term" value="C:membrane"/>
    <property type="evidence" value="ECO:0007669"/>
    <property type="project" value="UniProtKB-SubCell"/>
</dbReference>
<evidence type="ECO:0000256" key="10">
    <source>
        <dbReference type="ARBA" id="ARBA00022777"/>
    </source>
</evidence>
<dbReference type="InterPro" id="IPR036426">
    <property type="entry name" value="Bulb-type_lectin_dom_sf"/>
</dbReference>
<evidence type="ECO:0000256" key="18">
    <source>
        <dbReference type="ARBA" id="ARBA00048679"/>
    </source>
</evidence>
<keyword evidence="14" id="KW-1015">Disulfide bond</keyword>
<evidence type="ECO:0000259" key="24">
    <source>
        <dbReference type="PROSITE" id="PS50927"/>
    </source>
</evidence>
<keyword evidence="26" id="KW-1185">Reference proteome</keyword>
<dbReference type="PANTHER" id="PTHR47974:SF20">
    <property type="entry name" value="RECEPTOR-LIKE SERINE_THREONINE-PROTEIN KINASE"/>
    <property type="match status" value="1"/>
</dbReference>
<evidence type="ECO:0000256" key="17">
    <source>
        <dbReference type="ARBA" id="ARBA00047899"/>
    </source>
</evidence>
<evidence type="ECO:0000256" key="14">
    <source>
        <dbReference type="ARBA" id="ARBA00023157"/>
    </source>
</evidence>
<dbReference type="InterPro" id="IPR000858">
    <property type="entry name" value="S_locus_glycoprot_dom"/>
</dbReference>
<dbReference type="Gene3D" id="2.90.10.10">
    <property type="entry name" value="Bulb-type lectin domain"/>
    <property type="match status" value="1"/>
</dbReference>
<comment type="similarity">
    <text evidence="19">Belongs to the protein kinase superfamily. Ser/Thr protein kinase family.</text>
</comment>
<feature type="transmembrane region" description="Helical" evidence="21">
    <location>
        <begin position="435"/>
        <end position="459"/>
    </location>
</feature>
<evidence type="ECO:0000256" key="11">
    <source>
        <dbReference type="ARBA" id="ARBA00022840"/>
    </source>
</evidence>
<evidence type="ECO:0000256" key="8">
    <source>
        <dbReference type="ARBA" id="ARBA00022734"/>
    </source>
</evidence>
<dbReference type="FunFam" id="1.10.510.10:FF:000248">
    <property type="entry name" value="S-receptor-like kinase 5"/>
    <property type="match status" value="1"/>
</dbReference>
<dbReference type="InterPro" id="IPR024171">
    <property type="entry name" value="SRK-like_kinase"/>
</dbReference>
<dbReference type="SMART" id="SM00108">
    <property type="entry name" value="B_lectin"/>
    <property type="match status" value="1"/>
</dbReference>
<dbReference type="GO" id="GO:0051707">
    <property type="term" value="P:response to other organism"/>
    <property type="evidence" value="ECO:0007669"/>
    <property type="project" value="UniProtKB-ARBA"/>
</dbReference>
<dbReference type="EC" id="2.7.11.1" evidence="19"/>
<organism evidence="25 26">
    <name type="scientific">Iris pallida</name>
    <name type="common">Sweet iris</name>
    <dbReference type="NCBI Taxonomy" id="29817"/>
    <lineage>
        <taxon>Eukaryota</taxon>
        <taxon>Viridiplantae</taxon>
        <taxon>Streptophyta</taxon>
        <taxon>Embryophyta</taxon>
        <taxon>Tracheophyta</taxon>
        <taxon>Spermatophyta</taxon>
        <taxon>Magnoliopsida</taxon>
        <taxon>Liliopsida</taxon>
        <taxon>Asparagales</taxon>
        <taxon>Iridaceae</taxon>
        <taxon>Iridoideae</taxon>
        <taxon>Irideae</taxon>
        <taxon>Iris</taxon>
    </lineage>
</organism>
<dbReference type="Proteomes" id="UP001140949">
    <property type="component" value="Unassembled WGS sequence"/>
</dbReference>
<gene>
    <name evidence="25" type="ORF">M6B38_369285</name>
</gene>
<keyword evidence="2 19" id="KW-0723">Serine/threonine-protein kinase</keyword>
<reference evidence="25" key="1">
    <citation type="journal article" date="2023" name="GigaByte">
        <title>Genome assembly of the bearded iris, Iris pallida Lam.</title>
        <authorList>
            <person name="Bruccoleri R.E."/>
            <person name="Oakeley E.J."/>
            <person name="Faust A.M.E."/>
            <person name="Altorfer M."/>
            <person name="Dessus-Babus S."/>
            <person name="Burckhardt D."/>
            <person name="Oertli M."/>
            <person name="Naumann U."/>
            <person name="Petersen F."/>
            <person name="Wong J."/>
        </authorList>
    </citation>
    <scope>NUCLEOTIDE SEQUENCE</scope>
    <source>
        <strain evidence="25">GSM-AAB239-AS_SAM_17_03QT</strain>
    </source>
</reference>
<feature type="domain" description="Protein kinase" evidence="23">
    <location>
        <begin position="494"/>
        <end position="774"/>
    </location>
</feature>
<keyword evidence="11 19" id="KW-0067">ATP-binding</keyword>
<keyword evidence="13 21" id="KW-0472">Membrane</keyword>
<dbReference type="InterPro" id="IPR017441">
    <property type="entry name" value="Protein_kinase_ATP_BS"/>
</dbReference>
<evidence type="ECO:0000256" key="21">
    <source>
        <dbReference type="SAM" id="Phobius"/>
    </source>
</evidence>
<evidence type="ECO:0000256" key="9">
    <source>
        <dbReference type="ARBA" id="ARBA00022741"/>
    </source>
</evidence>
<evidence type="ECO:0000256" key="4">
    <source>
        <dbReference type="ARBA" id="ARBA00022553"/>
    </source>
</evidence>
<dbReference type="PIRSF" id="PIRSF000641">
    <property type="entry name" value="SRK"/>
    <property type="match status" value="1"/>
</dbReference>
<dbReference type="GO" id="GO:0048544">
    <property type="term" value="P:recognition of pollen"/>
    <property type="evidence" value="ECO:0007669"/>
    <property type="project" value="InterPro"/>
</dbReference>
<dbReference type="InterPro" id="IPR011009">
    <property type="entry name" value="Kinase-like_dom_sf"/>
</dbReference>
<comment type="catalytic activity">
    <reaction evidence="17 19">
        <text>L-threonyl-[protein] + ATP = O-phospho-L-threonyl-[protein] + ADP + H(+)</text>
        <dbReference type="Rhea" id="RHEA:46608"/>
        <dbReference type="Rhea" id="RHEA-COMP:11060"/>
        <dbReference type="Rhea" id="RHEA-COMP:11605"/>
        <dbReference type="ChEBI" id="CHEBI:15378"/>
        <dbReference type="ChEBI" id="CHEBI:30013"/>
        <dbReference type="ChEBI" id="CHEBI:30616"/>
        <dbReference type="ChEBI" id="CHEBI:61977"/>
        <dbReference type="ChEBI" id="CHEBI:456216"/>
        <dbReference type="EC" id="2.7.11.1"/>
    </reaction>
</comment>
<dbReference type="EMBL" id="JANAVB010020599">
    <property type="protein sequence ID" value="KAJ6826821.1"/>
    <property type="molecule type" value="Genomic_DNA"/>
</dbReference>
<dbReference type="CDD" id="cd00028">
    <property type="entry name" value="B_lectin"/>
    <property type="match status" value="1"/>
</dbReference>
<feature type="domain" description="Bulb-type lectin" evidence="24">
    <location>
        <begin position="28"/>
        <end position="146"/>
    </location>
</feature>
<feature type="binding site" evidence="20">
    <location>
        <position position="522"/>
    </location>
    <ligand>
        <name>ATP</name>
        <dbReference type="ChEBI" id="CHEBI:30616"/>
    </ligand>
</feature>
<accession>A0AAX6GF04</accession>
<keyword evidence="4" id="KW-0597">Phosphoprotein</keyword>
<dbReference type="Pfam" id="PF01453">
    <property type="entry name" value="B_lectin"/>
    <property type="match status" value="1"/>
</dbReference>
<dbReference type="SUPFAM" id="SSF51110">
    <property type="entry name" value="alpha-D-mannose-specific plant lectins"/>
    <property type="match status" value="1"/>
</dbReference>
<feature type="chain" id="PRO_5043410780" description="Receptor-like serine/threonine-protein kinase" evidence="22">
    <location>
        <begin position="32"/>
        <end position="817"/>
    </location>
</feature>
<dbReference type="PANTHER" id="PTHR47974">
    <property type="entry name" value="OS07G0415500 PROTEIN"/>
    <property type="match status" value="1"/>
</dbReference>
<evidence type="ECO:0000256" key="19">
    <source>
        <dbReference type="PIRNR" id="PIRNR000641"/>
    </source>
</evidence>
<dbReference type="Pfam" id="PF00954">
    <property type="entry name" value="S_locus_glycop"/>
    <property type="match status" value="1"/>
</dbReference>
<evidence type="ECO:0000313" key="25">
    <source>
        <dbReference type="EMBL" id="KAJ6826821.1"/>
    </source>
</evidence>
<dbReference type="InterPro" id="IPR001480">
    <property type="entry name" value="Bulb-type_lectin_dom"/>
</dbReference>
<feature type="signal peptide" evidence="22">
    <location>
        <begin position="1"/>
        <end position="31"/>
    </location>
</feature>
<dbReference type="InterPro" id="IPR008271">
    <property type="entry name" value="Ser/Thr_kinase_AS"/>
</dbReference>
<dbReference type="SMART" id="SM00220">
    <property type="entry name" value="S_TKc"/>
    <property type="match status" value="1"/>
</dbReference>
<evidence type="ECO:0000256" key="1">
    <source>
        <dbReference type="ARBA" id="ARBA00004479"/>
    </source>
</evidence>
<name>A0AAX6GF04_IRIPA</name>
<keyword evidence="3" id="KW-0245">EGF-like domain</keyword>
<proteinExistence type="inferred from homology"/>
<dbReference type="PROSITE" id="PS00107">
    <property type="entry name" value="PROTEIN_KINASE_ATP"/>
    <property type="match status" value="1"/>
</dbReference>
<dbReference type="FunFam" id="3.30.200.20:FF:000178">
    <property type="entry name" value="serine/threonine-protein kinase PBS1-like"/>
    <property type="match status" value="1"/>
</dbReference>
<reference evidence="25" key="2">
    <citation type="submission" date="2023-04" db="EMBL/GenBank/DDBJ databases">
        <authorList>
            <person name="Bruccoleri R.E."/>
            <person name="Oakeley E.J."/>
            <person name="Faust A.-M."/>
            <person name="Dessus-Babus S."/>
            <person name="Altorfer M."/>
            <person name="Burckhardt D."/>
            <person name="Oertli M."/>
            <person name="Naumann U."/>
            <person name="Petersen F."/>
            <person name="Wong J."/>
        </authorList>
    </citation>
    <scope>NUCLEOTIDE SEQUENCE</scope>
    <source>
        <strain evidence="25">GSM-AAB239-AS_SAM_17_03QT</strain>
        <tissue evidence="25">Leaf</tissue>
    </source>
</reference>
<comment type="catalytic activity">
    <reaction evidence="18 19">
        <text>L-seryl-[protein] + ATP = O-phospho-L-seryl-[protein] + ADP + H(+)</text>
        <dbReference type="Rhea" id="RHEA:17989"/>
        <dbReference type="Rhea" id="RHEA-COMP:9863"/>
        <dbReference type="Rhea" id="RHEA-COMP:11604"/>
        <dbReference type="ChEBI" id="CHEBI:15378"/>
        <dbReference type="ChEBI" id="CHEBI:29999"/>
        <dbReference type="ChEBI" id="CHEBI:30616"/>
        <dbReference type="ChEBI" id="CHEBI:83421"/>
        <dbReference type="ChEBI" id="CHEBI:456216"/>
        <dbReference type="EC" id="2.7.11.1"/>
    </reaction>
</comment>
<keyword evidence="15" id="KW-0675">Receptor</keyword>
<evidence type="ECO:0000256" key="3">
    <source>
        <dbReference type="ARBA" id="ARBA00022536"/>
    </source>
</evidence>
<dbReference type="PROSITE" id="PS00108">
    <property type="entry name" value="PROTEIN_KINASE_ST"/>
    <property type="match status" value="1"/>
</dbReference>
<dbReference type="Pfam" id="PF00069">
    <property type="entry name" value="Pkinase"/>
    <property type="match status" value="1"/>
</dbReference>
<dbReference type="SUPFAM" id="SSF56112">
    <property type="entry name" value="Protein kinase-like (PK-like)"/>
    <property type="match status" value="1"/>
</dbReference>
<evidence type="ECO:0000256" key="6">
    <source>
        <dbReference type="ARBA" id="ARBA00022692"/>
    </source>
</evidence>
<keyword evidence="12 21" id="KW-1133">Transmembrane helix</keyword>
<evidence type="ECO:0000256" key="16">
    <source>
        <dbReference type="ARBA" id="ARBA00023180"/>
    </source>
</evidence>
<keyword evidence="5 19" id="KW-0808">Transferase</keyword>
<keyword evidence="6 21" id="KW-0812">Transmembrane</keyword>
<keyword evidence="8" id="KW-0430">Lectin</keyword>
<dbReference type="GO" id="GO:0005524">
    <property type="term" value="F:ATP binding"/>
    <property type="evidence" value="ECO:0007669"/>
    <property type="project" value="UniProtKB-UniRule"/>
</dbReference>
<evidence type="ECO:0000256" key="12">
    <source>
        <dbReference type="ARBA" id="ARBA00022989"/>
    </source>
</evidence>
<evidence type="ECO:0000259" key="23">
    <source>
        <dbReference type="PROSITE" id="PS50011"/>
    </source>
</evidence>
<dbReference type="GO" id="GO:0004674">
    <property type="term" value="F:protein serine/threonine kinase activity"/>
    <property type="evidence" value="ECO:0007669"/>
    <property type="project" value="UniProtKB-KW"/>
</dbReference>
<dbReference type="InterPro" id="IPR000719">
    <property type="entry name" value="Prot_kinase_dom"/>
</dbReference>
<comment type="subcellular location">
    <subcellularLocation>
        <location evidence="1">Membrane</location>
        <topology evidence="1">Single-pass type I membrane protein</topology>
    </subcellularLocation>
</comment>
<evidence type="ECO:0000256" key="5">
    <source>
        <dbReference type="ARBA" id="ARBA00022679"/>
    </source>
</evidence>
<keyword evidence="10 19" id="KW-0418">Kinase</keyword>
<evidence type="ECO:0000256" key="13">
    <source>
        <dbReference type="ARBA" id="ARBA00023136"/>
    </source>
</evidence>
<comment type="caution">
    <text evidence="25">The sequence shown here is derived from an EMBL/GenBank/DDBJ whole genome shotgun (WGS) entry which is preliminary data.</text>
</comment>
<dbReference type="PROSITE" id="PS50927">
    <property type="entry name" value="BULB_LECTIN"/>
    <property type="match status" value="1"/>
</dbReference>
<evidence type="ECO:0000313" key="26">
    <source>
        <dbReference type="Proteomes" id="UP001140949"/>
    </source>
</evidence>
<evidence type="ECO:0000256" key="2">
    <source>
        <dbReference type="ARBA" id="ARBA00022527"/>
    </source>
</evidence>
<sequence>MLEEFPRKCSSFFLLLLLLLLLLLVVGEICAADRTLISGDSTIVSPNRTFELGFFSADGAGSLYYLGIWYSSLPIRTYAWVANRLTATPTRTLSLTSAGRLSVLGPAGSPVWSTSNPLPASSLRLLDTGNLVLLSPSGDTLWQSFVDSPADTWLPDMQVASLRPLVSWRSPSDPSPGLYSLRLLPGEFELLFNSSLRYWSSGNWTGTRFAAVPEMTVPYIYSFRFDNPFTPQASFVYSTQAPPPPDEIHPLLSRFVVDSSGRLLQYTWSPQSATWEAFWSRPESGCGVYARCGTLGLCTEGIRPCRCAASGLRPADPDAWGSGDFSAGCAVPCGSDDAFRDVGGVYFDGAVSVSALGVGRSSCEDSCRSNSSCFGIRYDTDTKLCRNLYGNVYNLRNSTGSPVLYLRVPSAGGGGDDDDDDDSLKTTKGKCRKSAVLIGSIGGSLAVLAMVSLILVVLWRRRRRRRRKEMDDQEEGANCNLRVFSYKELSAATRGFSEKLGQGGFGAVFRGNLADATPIAVKRLERPGGGGGEREFRAEVRTIGAVQHVNLVRLRGFCCEDPHRILVYDCMPGGPLSAYLGGARRPGLLSWHDRFGIALGTARGIAYLHEDCHDRIIHCDIKPENILLDDGRVPYVADFGLAKLMGRDFSRVLATMRGTWGYVAPEWISGVAITTKADVYSYGMTLLEIIGGRRNVEAAAEAADKTGEGWYFPPWAARRIVEGDVTAVLDPALAGEYDAEELERAAKVAVWCIQDEEAARPTMGAVVKMLEGVMEVSPPPLPNLLQALVSGESFRRTGIVSVSDEEHSAEAHSMSTS</sequence>
<dbReference type="AlphaFoldDB" id="A0AAX6GF04"/>
<evidence type="ECO:0000256" key="20">
    <source>
        <dbReference type="PROSITE-ProRule" id="PRU10141"/>
    </source>
</evidence>
<dbReference type="Gene3D" id="3.30.200.20">
    <property type="entry name" value="Phosphorylase Kinase, domain 1"/>
    <property type="match status" value="1"/>
</dbReference>
<keyword evidence="7 22" id="KW-0732">Signal</keyword>
<protein>
    <recommendedName>
        <fullName evidence="19">Receptor-like serine/threonine-protein kinase</fullName>
        <ecNumber evidence="19">2.7.11.1</ecNumber>
    </recommendedName>
</protein>